<evidence type="ECO:0000313" key="1">
    <source>
        <dbReference type="EMBL" id="MFC3986813.1"/>
    </source>
</evidence>
<proteinExistence type="predicted"/>
<keyword evidence="2" id="KW-1185">Reference proteome</keyword>
<reference evidence="2" key="1">
    <citation type="journal article" date="2019" name="Int. J. Syst. Evol. Microbiol.">
        <title>The Global Catalogue of Microorganisms (GCM) 10K type strain sequencing project: providing services to taxonomists for standard genome sequencing and annotation.</title>
        <authorList>
            <consortium name="The Broad Institute Genomics Platform"/>
            <consortium name="The Broad Institute Genome Sequencing Center for Infectious Disease"/>
            <person name="Wu L."/>
            <person name="Ma J."/>
        </authorList>
    </citation>
    <scope>NUCLEOTIDE SEQUENCE [LARGE SCALE GENOMIC DNA]</scope>
    <source>
        <strain evidence="2">TBRC 7912</strain>
    </source>
</reference>
<dbReference type="Proteomes" id="UP001595698">
    <property type="component" value="Unassembled WGS sequence"/>
</dbReference>
<comment type="caution">
    <text evidence="1">The sequence shown here is derived from an EMBL/GenBank/DDBJ whole genome shotgun (WGS) entry which is preliminary data.</text>
</comment>
<dbReference type="EMBL" id="JBHSBC010000067">
    <property type="protein sequence ID" value="MFC3986813.1"/>
    <property type="molecule type" value="Genomic_DNA"/>
</dbReference>
<accession>A0ABV8FHT8</accession>
<protein>
    <submittedName>
        <fullName evidence="1">Uncharacterized protein</fullName>
    </submittedName>
</protein>
<dbReference type="RefSeq" id="WP_386197161.1">
    <property type="nucleotide sequence ID" value="NZ_JBHSBC010000067.1"/>
</dbReference>
<sequence length="98" mass="10740">MSITDLDQLADRMLWPATRLIAAVHDRDDRASHDVLNRLGLVELRGLAVVLAALVPDDQALTTLADWTRGAPPVSERQAAEHRAALEAELIAARRRVA</sequence>
<evidence type="ECO:0000313" key="2">
    <source>
        <dbReference type="Proteomes" id="UP001595698"/>
    </source>
</evidence>
<name>A0ABV8FHT8_9ACTN</name>
<gene>
    <name evidence="1" type="ORF">ACFOYY_42255</name>
</gene>
<organism evidence="1 2">
    <name type="scientific">Streptosporangium jomthongense</name>
    <dbReference type="NCBI Taxonomy" id="1193683"/>
    <lineage>
        <taxon>Bacteria</taxon>
        <taxon>Bacillati</taxon>
        <taxon>Actinomycetota</taxon>
        <taxon>Actinomycetes</taxon>
        <taxon>Streptosporangiales</taxon>
        <taxon>Streptosporangiaceae</taxon>
        <taxon>Streptosporangium</taxon>
    </lineage>
</organism>